<reference evidence="5" key="1">
    <citation type="journal article" date="2019" name="Int. J. Syst. Evol. Microbiol.">
        <title>The Global Catalogue of Microorganisms (GCM) 10K type strain sequencing project: providing services to taxonomists for standard genome sequencing and annotation.</title>
        <authorList>
            <consortium name="The Broad Institute Genomics Platform"/>
            <consortium name="The Broad Institute Genome Sequencing Center for Infectious Disease"/>
            <person name="Wu L."/>
            <person name="Ma J."/>
        </authorList>
    </citation>
    <scope>NUCLEOTIDE SEQUENCE [LARGE SCALE GENOMIC DNA]</scope>
    <source>
        <strain evidence="5">CGMCC 1.15304</strain>
    </source>
</reference>
<dbReference type="PROSITE" id="PS50110">
    <property type="entry name" value="RESPONSE_REGULATORY"/>
    <property type="match status" value="1"/>
</dbReference>
<proteinExistence type="predicted"/>
<organism evidence="4 5">
    <name type="scientific">Kordiimonas lipolytica</name>
    <dbReference type="NCBI Taxonomy" id="1662421"/>
    <lineage>
        <taxon>Bacteria</taxon>
        <taxon>Pseudomonadati</taxon>
        <taxon>Pseudomonadota</taxon>
        <taxon>Alphaproteobacteria</taxon>
        <taxon>Kordiimonadales</taxon>
        <taxon>Kordiimonadaceae</taxon>
        <taxon>Kordiimonas</taxon>
    </lineage>
</organism>
<dbReference type="SUPFAM" id="SSF52172">
    <property type="entry name" value="CheY-like"/>
    <property type="match status" value="1"/>
</dbReference>
<protein>
    <submittedName>
        <fullName evidence="4">Response regulator</fullName>
    </submittedName>
</protein>
<dbReference type="Gene3D" id="3.40.50.2300">
    <property type="match status" value="1"/>
</dbReference>
<name>A0ABV8UF07_9PROT</name>
<accession>A0ABV8UF07</accession>
<dbReference type="EMBL" id="JBHSCR010000017">
    <property type="protein sequence ID" value="MFC4349353.1"/>
    <property type="molecule type" value="Genomic_DNA"/>
</dbReference>
<evidence type="ECO:0000256" key="2">
    <source>
        <dbReference type="SAM" id="MobiDB-lite"/>
    </source>
</evidence>
<keyword evidence="5" id="KW-1185">Reference proteome</keyword>
<feature type="modified residue" description="4-aspartylphosphate" evidence="1">
    <location>
        <position position="63"/>
    </location>
</feature>
<feature type="region of interest" description="Disordered" evidence="2">
    <location>
        <begin position="159"/>
        <end position="185"/>
    </location>
</feature>
<dbReference type="RefSeq" id="WP_068146265.1">
    <property type="nucleotide sequence ID" value="NZ_JBHSCR010000017.1"/>
</dbReference>
<dbReference type="Pfam" id="PF00072">
    <property type="entry name" value="Response_reg"/>
    <property type="match status" value="1"/>
</dbReference>
<comment type="caution">
    <text evidence="4">The sequence shown here is derived from an EMBL/GenBank/DDBJ whole genome shotgun (WGS) entry which is preliminary data.</text>
</comment>
<evidence type="ECO:0000313" key="4">
    <source>
        <dbReference type="EMBL" id="MFC4349353.1"/>
    </source>
</evidence>
<dbReference type="InterPro" id="IPR001789">
    <property type="entry name" value="Sig_transdc_resp-reg_receiver"/>
</dbReference>
<evidence type="ECO:0000259" key="3">
    <source>
        <dbReference type="PROSITE" id="PS50110"/>
    </source>
</evidence>
<gene>
    <name evidence="4" type="ORF">ACFO5Q_15990</name>
</gene>
<evidence type="ECO:0000313" key="5">
    <source>
        <dbReference type="Proteomes" id="UP001595776"/>
    </source>
</evidence>
<keyword evidence="1" id="KW-0597">Phosphoprotein</keyword>
<feature type="domain" description="Response regulatory" evidence="3">
    <location>
        <begin position="13"/>
        <end position="131"/>
    </location>
</feature>
<evidence type="ECO:0000256" key="1">
    <source>
        <dbReference type="PROSITE-ProRule" id="PRU00169"/>
    </source>
</evidence>
<sequence length="185" mass="20789">MRGVSGIDYRAMKVLVALSNKQLGETIRHYLKDSGVGQVQLVDSLKEALHRMQAFQFTHFFLDFDFGDHGGSDFAKFIRMCDGQVSEAPIVMIMPSPSKDKVFAARDAGVNEILGLPLTAKQMDARLQHLGAHPKPFVRATTYIGPCRRREAMQVYHGKERRKTMHKAHQLPKGQGQRAYAHKVA</sequence>
<dbReference type="Proteomes" id="UP001595776">
    <property type="component" value="Unassembled WGS sequence"/>
</dbReference>
<feature type="compositionally biased region" description="Basic residues" evidence="2">
    <location>
        <begin position="159"/>
        <end position="170"/>
    </location>
</feature>
<dbReference type="InterPro" id="IPR011006">
    <property type="entry name" value="CheY-like_superfamily"/>
</dbReference>